<proteinExistence type="predicted"/>
<dbReference type="EMBL" id="CP143816">
    <property type="protein sequence ID" value="WVO24475.1"/>
    <property type="molecule type" value="Genomic_DNA"/>
</dbReference>
<feature type="compositionally biased region" description="Polar residues" evidence="1">
    <location>
        <begin position="365"/>
        <end position="379"/>
    </location>
</feature>
<feature type="compositionally biased region" description="Polar residues" evidence="1">
    <location>
        <begin position="1"/>
        <end position="14"/>
    </location>
</feature>
<feature type="compositionally biased region" description="Low complexity" evidence="1">
    <location>
        <begin position="276"/>
        <end position="309"/>
    </location>
</feature>
<feature type="compositionally biased region" description="Polar residues" evidence="1">
    <location>
        <begin position="1292"/>
        <end position="1305"/>
    </location>
</feature>
<keyword evidence="3" id="KW-1185">Reference proteome</keyword>
<feature type="compositionally biased region" description="Polar residues" evidence="1">
    <location>
        <begin position="1235"/>
        <end position="1265"/>
    </location>
</feature>
<feature type="compositionally biased region" description="Basic and acidic residues" evidence="1">
    <location>
        <begin position="1349"/>
        <end position="1381"/>
    </location>
</feature>
<sequence>MLISSAPISLTTKPSCKPSIRGEIPSSLTLPTAQSVNKSPKGPRNQVSKGMPSSSPTKTSTSSLSLDSVHSGQSSPSIDSNHSQQTHNAAKPRRSGSFETQNQIPVYTPTRDQPSSLRFPPEQRASQSPPVVNLCQNPHQQLNTSPSSLSMHPTGFASLHVGIGSPKFEFGRDWPGTGRRQRENSLGPEAVENDRLMRERAAQEQRKMEKSGSGWENGERGGYVNKVSSLPSPPGTESDITPLVEANHSLSRNGDNASARYGQQTSPPQQSEYQTPPSRRVPPSSSSCRLSRRISSYSGSSTSHTPESTARQSHARQSPSPHKSLAASKSMSRSGSSTSAVHRSGPVSGQRRAEIFGGSRESPASELSKSQSPNANQTFGSNGGPSSPRRRAGPPPLDLSPSSYPQGYSPETNGTSKPQFPPVAYSNKVRESLHRLGSSSPHPQSAETVKPSVQGDDELEQEQRGRRQSQGEIMDEKIKEVEEKIAHVGVSPRKRQSIDITSSTTTTPLRENVRKYTSHSYDDGGRLHGTEASPSAASPHVGRSMTRSMDLETAMEMVNKDSPLKHGSYEHEDEEERTKSRERSGGSGRSRPRKALPADFRNGSLFTPNAQKTASSQLSNDLAPSTRSRLRQMIDSPAHHHSPSPLSSRFSTTSRLAREYDPVRSPSRASHRIEGLERSSAVSAFRVRDPSGYAQRGWSQSMSGLPHSTDAGLDQRGSQRELDRYLPESVLDSLGNRSRYHERTSTVPNNATDQEKGAKSRRGVSMLISERDLANANLDLNRRFNAIAPGDSVSVIGIKSERDTGKEKEKDPLDVIRRLEEQRVESKRRWEHMPRSSTSMSSMRDIYRNPYPRMIPASVDIIRHRRSMGHDAPASPLYGRGGGSRLSMVGPRGLPMPATEPRQKRSYTSLGGRSSASLSLASSSEHGRLLFDAYRSLESKLSQDGLNTEVLGPLGSAAMASESVNTVLQTALNLVKQISLDAVVDEDSTNVREGYKALTSLLREAGRVSDQNVRDMTRVMLELPKLLRHSNGHGMPPSMSFGSVRPRRSESLAALLAHESPRLGSANVERPRRWAPSAASVYSEAGAYESSPLQNQFGIGTPRRSFDVLRASTSMDSYSPLSARSSREGERPGSAMSSLMNKVRNMGLTPKKGAPSPKSELATIDQSPDQPPAPQVPMQPYALSPLPQSSSRSSLARSQSSHSSSRSRSVSPEKASSAKSSPERLSANILKKKSSVASNHTVKASFPSLPSTSRGKPTTAISQVTAGDLTPETNAMLIHPRTIFGPEDEPNSPMSRFSFRSSHQRMGSRDEGGSENGEGEIDWTRERRDSGIESDAVSILEQNLVLAAKAREEGENRKTERGTEGKREEEGKTKRMTDRLKASLRRSSNKHSGDV</sequence>
<dbReference type="GeneID" id="89992612"/>
<feature type="region of interest" description="Disordered" evidence="1">
    <location>
        <begin position="870"/>
        <end position="918"/>
    </location>
</feature>
<feature type="region of interest" description="Disordered" evidence="1">
    <location>
        <begin position="1"/>
        <end position="132"/>
    </location>
</feature>
<feature type="region of interest" description="Disordered" evidence="1">
    <location>
        <begin position="693"/>
        <end position="761"/>
    </location>
</feature>
<evidence type="ECO:0000313" key="3">
    <source>
        <dbReference type="Proteomes" id="UP001432216"/>
    </source>
</evidence>
<feature type="compositionally biased region" description="Polar residues" evidence="1">
    <location>
        <begin position="97"/>
        <end position="116"/>
    </location>
</feature>
<evidence type="ECO:0000256" key="1">
    <source>
        <dbReference type="SAM" id="MobiDB-lite"/>
    </source>
</evidence>
<feature type="compositionally biased region" description="Low complexity" evidence="1">
    <location>
        <begin position="1182"/>
        <end position="1220"/>
    </location>
</feature>
<name>A0ABZ2B0Z4_9TREE</name>
<feature type="region of interest" description="Disordered" evidence="1">
    <location>
        <begin position="1347"/>
        <end position="1395"/>
    </location>
</feature>
<feature type="compositionally biased region" description="Polar residues" evidence="1">
    <location>
        <begin position="76"/>
        <end position="88"/>
    </location>
</feature>
<reference evidence="2 3" key="1">
    <citation type="submission" date="2024-01" db="EMBL/GenBank/DDBJ databases">
        <title>Comparative genomics of Cryptococcus and Kwoniella reveals pathogenesis evolution and contrasting modes of karyotype evolution via chromosome fusion or intercentromeric recombination.</title>
        <authorList>
            <person name="Coelho M.A."/>
            <person name="David-Palma M."/>
            <person name="Shea T."/>
            <person name="Bowers K."/>
            <person name="McGinley-Smith S."/>
            <person name="Mohammad A.W."/>
            <person name="Gnirke A."/>
            <person name="Yurkov A.M."/>
            <person name="Nowrousian M."/>
            <person name="Sun S."/>
            <person name="Cuomo C.A."/>
            <person name="Heitman J."/>
        </authorList>
    </citation>
    <scope>NUCLEOTIDE SEQUENCE [LARGE SCALE GENOMIC DNA]</scope>
    <source>
        <strain evidence="2 3">7685027</strain>
    </source>
</reference>
<accession>A0ABZ2B0Z4</accession>
<feature type="compositionally biased region" description="Low complexity" evidence="1">
    <location>
        <begin position="643"/>
        <end position="655"/>
    </location>
</feature>
<feature type="compositionally biased region" description="Basic and acidic residues" evidence="1">
    <location>
        <begin position="474"/>
        <end position="486"/>
    </location>
</feature>
<organism evidence="2 3">
    <name type="scientific">Cryptococcus decagattii</name>
    <dbReference type="NCBI Taxonomy" id="1859122"/>
    <lineage>
        <taxon>Eukaryota</taxon>
        <taxon>Fungi</taxon>
        <taxon>Dikarya</taxon>
        <taxon>Basidiomycota</taxon>
        <taxon>Agaricomycotina</taxon>
        <taxon>Tremellomycetes</taxon>
        <taxon>Tremellales</taxon>
        <taxon>Cryptococcaceae</taxon>
        <taxon>Cryptococcus</taxon>
        <taxon>Cryptococcus gattii species complex</taxon>
    </lineage>
</organism>
<feature type="compositionally biased region" description="Polar residues" evidence="1">
    <location>
        <begin position="26"/>
        <end position="38"/>
    </location>
</feature>
<feature type="compositionally biased region" description="Basic and acidic residues" evidence="1">
    <location>
        <begin position="192"/>
        <end position="210"/>
    </location>
</feature>
<feature type="compositionally biased region" description="Basic and acidic residues" evidence="1">
    <location>
        <begin position="717"/>
        <end position="726"/>
    </location>
</feature>
<feature type="compositionally biased region" description="Basic and acidic residues" evidence="1">
    <location>
        <begin position="520"/>
        <end position="529"/>
    </location>
</feature>
<feature type="compositionally biased region" description="Polar residues" evidence="1">
    <location>
        <begin position="604"/>
        <end position="627"/>
    </location>
</feature>
<feature type="compositionally biased region" description="Low complexity" evidence="1">
    <location>
        <begin position="324"/>
        <end position="340"/>
    </location>
</feature>
<feature type="compositionally biased region" description="Polar residues" evidence="1">
    <location>
        <begin position="310"/>
        <end position="321"/>
    </location>
</feature>
<feature type="compositionally biased region" description="Polar residues" evidence="1">
    <location>
        <begin position="248"/>
        <end position="275"/>
    </location>
</feature>
<feature type="compositionally biased region" description="Basic and acidic residues" evidence="1">
    <location>
        <begin position="558"/>
        <end position="584"/>
    </location>
</feature>
<dbReference type="RefSeq" id="XP_064723714.1">
    <property type="nucleotide sequence ID" value="XM_064867642.1"/>
</dbReference>
<dbReference type="Proteomes" id="UP001432216">
    <property type="component" value="Chromosome 11"/>
</dbReference>
<feature type="compositionally biased region" description="Low complexity" evidence="1">
    <location>
        <begin position="48"/>
        <end position="75"/>
    </location>
</feature>
<feature type="compositionally biased region" description="Polar residues" evidence="1">
    <location>
        <begin position="409"/>
        <end position="418"/>
    </location>
</feature>
<evidence type="ECO:0000313" key="2">
    <source>
        <dbReference type="EMBL" id="WVO24475.1"/>
    </source>
</evidence>
<feature type="region of interest" description="Disordered" evidence="1">
    <location>
        <begin position="170"/>
        <end position="675"/>
    </location>
</feature>
<protein>
    <submittedName>
        <fullName evidence="2">Uncharacterized protein</fullName>
    </submittedName>
</protein>
<feature type="compositionally biased region" description="Polar residues" evidence="1">
    <location>
        <begin position="1114"/>
        <end position="1124"/>
    </location>
</feature>
<gene>
    <name evidence="2" type="ORF">IAS62_005843</name>
</gene>
<feature type="region of interest" description="Disordered" evidence="1">
    <location>
        <begin position="1114"/>
        <end position="1329"/>
    </location>
</feature>
<feature type="compositionally biased region" description="Low complexity" evidence="1">
    <location>
        <begin position="909"/>
        <end position="918"/>
    </location>
</feature>
<feature type="compositionally biased region" description="Polar residues" evidence="1">
    <location>
        <begin position="437"/>
        <end position="447"/>
    </location>
</feature>